<sequence>MLEGCDLEAFSFELQQNGESEAVDSEEVGNQVRNEERSARFGFINEDGVPDAADPNASSRVSGLTEEDADLKSTLISAEVLDYYRKQEEKLRITVKRMCSEIISGALDREITMGWQL</sequence>
<proteinExistence type="predicted"/>
<dbReference type="AlphaFoldDB" id="A0A8T0HV54"/>
<feature type="region of interest" description="Disordered" evidence="1">
    <location>
        <begin position="45"/>
        <end position="64"/>
    </location>
</feature>
<dbReference type="Proteomes" id="UP000822688">
    <property type="component" value="Chromosome V"/>
</dbReference>
<evidence type="ECO:0000313" key="2">
    <source>
        <dbReference type="EMBL" id="KAG0574726.1"/>
    </source>
</evidence>
<accession>A0A8T0HV54</accession>
<evidence type="ECO:0000256" key="1">
    <source>
        <dbReference type="SAM" id="MobiDB-lite"/>
    </source>
</evidence>
<comment type="caution">
    <text evidence="2">The sequence shown here is derived from an EMBL/GenBank/DDBJ whole genome shotgun (WGS) entry which is preliminary data.</text>
</comment>
<reference evidence="2" key="1">
    <citation type="submission" date="2020-06" db="EMBL/GenBank/DDBJ databases">
        <title>WGS assembly of Ceratodon purpureus strain R40.</title>
        <authorList>
            <person name="Carey S.B."/>
            <person name="Jenkins J."/>
            <person name="Shu S."/>
            <person name="Lovell J.T."/>
            <person name="Sreedasyam A."/>
            <person name="Maumus F."/>
            <person name="Tiley G.P."/>
            <person name="Fernandez-Pozo N."/>
            <person name="Barry K."/>
            <person name="Chen C."/>
            <person name="Wang M."/>
            <person name="Lipzen A."/>
            <person name="Daum C."/>
            <person name="Saski C.A."/>
            <person name="Payton A.C."/>
            <person name="Mcbreen J.C."/>
            <person name="Conrad R.E."/>
            <person name="Kollar L.M."/>
            <person name="Olsson S."/>
            <person name="Huttunen S."/>
            <person name="Landis J.B."/>
            <person name="Wickett N.J."/>
            <person name="Johnson M.G."/>
            <person name="Rensing S.A."/>
            <person name="Grimwood J."/>
            <person name="Schmutz J."/>
            <person name="Mcdaniel S.F."/>
        </authorList>
    </citation>
    <scope>NUCLEOTIDE SEQUENCE</scope>
    <source>
        <strain evidence="2">R40</strain>
    </source>
</reference>
<protein>
    <submittedName>
        <fullName evidence="2">Uncharacterized protein</fullName>
    </submittedName>
</protein>
<name>A0A8T0HV54_CERPU</name>
<dbReference type="EMBL" id="CM026426">
    <property type="protein sequence ID" value="KAG0574726.1"/>
    <property type="molecule type" value="Genomic_DNA"/>
</dbReference>
<gene>
    <name evidence="2" type="ORF">KC19_VG285700</name>
</gene>
<evidence type="ECO:0000313" key="3">
    <source>
        <dbReference type="Proteomes" id="UP000822688"/>
    </source>
</evidence>
<keyword evidence="3" id="KW-1185">Reference proteome</keyword>
<organism evidence="2 3">
    <name type="scientific">Ceratodon purpureus</name>
    <name type="common">Fire moss</name>
    <name type="synonym">Dicranum purpureum</name>
    <dbReference type="NCBI Taxonomy" id="3225"/>
    <lineage>
        <taxon>Eukaryota</taxon>
        <taxon>Viridiplantae</taxon>
        <taxon>Streptophyta</taxon>
        <taxon>Embryophyta</taxon>
        <taxon>Bryophyta</taxon>
        <taxon>Bryophytina</taxon>
        <taxon>Bryopsida</taxon>
        <taxon>Dicranidae</taxon>
        <taxon>Pseudoditrichales</taxon>
        <taxon>Ditrichaceae</taxon>
        <taxon>Ceratodon</taxon>
    </lineage>
</organism>